<feature type="domain" description="FAD-dependent oxidoreductase 2 FAD-binding" evidence="6">
    <location>
        <begin position="8"/>
        <end position="544"/>
    </location>
</feature>
<keyword evidence="4" id="KW-0560">Oxidoreductase</keyword>
<dbReference type="RefSeq" id="WP_198570983.1">
    <property type="nucleotide sequence ID" value="NZ_CP066167.1"/>
</dbReference>
<evidence type="ECO:0000256" key="5">
    <source>
        <dbReference type="SAM" id="MobiDB-lite"/>
    </source>
</evidence>
<dbReference type="PANTHER" id="PTHR43400">
    <property type="entry name" value="FUMARATE REDUCTASE"/>
    <property type="match status" value="1"/>
</dbReference>
<feature type="region of interest" description="Disordered" evidence="5">
    <location>
        <begin position="566"/>
        <end position="588"/>
    </location>
</feature>
<evidence type="ECO:0000313" key="7">
    <source>
        <dbReference type="EMBL" id="QQD19499.1"/>
    </source>
</evidence>
<dbReference type="Proteomes" id="UP000596063">
    <property type="component" value="Chromosome"/>
</dbReference>
<evidence type="ECO:0000259" key="6">
    <source>
        <dbReference type="Pfam" id="PF00890"/>
    </source>
</evidence>
<evidence type="ECO:0000256" key="4">
    <source>
        <dbReference type="ARBA" id="ARBA00023002"/>
    </source>
</evidence>
<comment type="cofactor">
    <cofactor evidence="1">
        <name>FAD</name>
        <dbReference type="ChEBI" id="CHEBI:57692"/>
    </cofactor>
</comment>
<gene>
    <name evidence="7" type="ORF">I6N98_06520</name>
</gene>
<reference evidence="7 8" key="1">
    <citation type="submission" date="2020-12" db="EMBL/GenBank/DDBJ databases">
        <authorList>
            <person name="Shan Y."/>
        </authorList>
    </citation>
    <scope>NUCLEOTIDE SEQUENCE [LARGE SCALE GENOMIC DNA]</scope>
    <source>
        <strain evidence="8">csc3.9</strain>
    </source>
</reference>
<dbReference type="AlphaFoldDB" id="A0A7T4R363"/>
<evidence type="ECO:0000256" key="1">
    <source>
        <dbReference type="ARBA" id="ARBA00001974"/>
    </source>
</evidence>
<dbReference type="GO" id="GO:0016491">
    <property type="term" value="F:oxidoreductase activity"/>
    <property type="evidence" value="ECO:0007669"/>
    <property type="project" value="UniProtKB-KW"/>
</dbReference>
<evidence type="ECO:0000256" key="2">
    <source>
        <dbReference type="ARBA" id="ARBA00022630"/>
    </source>
</evidence>
<sequence>MSYSESVDVVVVGSGAAGAVAALRAADLGLSVVIVEKAPKFGGTSATSGGVMWIPNNQLTQNDDSREKTLTYIDSLLRGPVQRDRLEAFVDQGPEMARYLQTAGVPLMQAQWPDYFAAAPEARADRSVLCDTFDGRELGDNFVLMREQFNRFKPFGRYAMDIGQFFSISTRAPDWIKVFVKMVFTYWTDFSTRLIGKRDRRFPQGAALMGNIFKQVFDRGVEVRLDTALTDVIVEDGEVRGVNVSSFGRSYDIEAKHGVVLAAGGFEWNQELRDKYFPVPGLTRDSSTPQNVNRGEALLAATKIGADTENMDAGWWMPTMQWPMASAANFDETWQTAFDVGRPSSVCVNRNGDRFVDEACSYDEFGIAMIEDQKKTGANTPCWLVFDATFRKKWTVGGLMPSLIMPDWRVPKDCWDHYVFKADSIESLAYKIKVPVDKLKKTVANMNDYARTGEDPEFGRGSNPYDQMFGDPTVTPNPCLGPINKAPYYAVPIYLGDLGTKGGLKANAKAQVVDSTGQAIPGLYAAGNNSGSPFGNLYPGAGGTIGPAATFGFIAANDIAQRAKGSPVAEGSATADAAEADVSTEKTA</sequence>
<dbReference type="GO" id="GO:0008202">
    <property type="term" value="P:steroid metabolic process"/>
    <property type="evidence" value="ECO:0007669"/>
    <property type="project" value="UniProtKB-ARBA"/>
</dbReference>
<keyword evidence="8" id="KW-1185">Reference proteome</keyword>
<dbReference type="Pfam" id="PF00890">
    <property type="entry name" value="FAD_binding_2"/>
    <property type="match status" value="1"/>
</dbReference>
<evidence type="ECO:0000313" key="8">
    <source>
        <dbReference type="Proteomes" id="UP000596063"/>
    </source>
</evidence>
<keyword evidence="2" id="KW-0285">Flavoprotein</keyword>
<feature type="compositionally biased region" description="Low complexity" evidence="5">
    <location>
        <begin position="568"/>
        <end position="581"/>
    </location>
</feature>
<protein>
    <submittedName>
        <fullName evidence="7">FAD-dependent oxidoreductase</fullName>
    </submittedName>
</protein>
<proteinExistence type="predicted"/>
<keyword evidence="3" id="KW-0274">FAD</keyword>
<name>A0A7T4R363_9GAMM</name>
<dbReference type="PANTHER" id="PTHR43400:SF10">
    <property type="entry name" value="3-OXOSTEROID 1-DEHYDROGENASE"/>
    <property type="match status" value="1"/>
</dbReference>
<dbReference type="KEGG" id="snan:I6N98_06520"/>
<dbReference type="Gene3D" id="3.50.50.60">
    <property type="entry name" value="FAD/NAD(P)-binding domain"/>
    <property type="match status" value="2"/>
</dbReference>
<dbReference type="InterPro" id="IPR027477">
    <property type="entry name" value="Succ_DH/fumarate_Rdtase_cat_sf"/>
</dbReference>
<accession>A0A7T4R363</accession>
<dbReference type="SUPFAM" id="SSF51905">
    <property type="entry name" value="FAD/NAD(P)-binding domain"/>
    <property type="match status" value="1"/>
</dbReference>
<dbReference type="InterPro" id="IPR036188">
    <property type="entry name" value="FAD/NAD-bd_sf"/>
</dbReference>
<dbReference type="Gene3D" id="3.90.700.10">
    <property type="entry name" value="Succinate dehydrogenase/fumarate reductase flavoprotein, catalytic domain"/>
    <property type="match status" value="1"/>
</dbReference>
<dbReference type="SUPFAM" id="SSF56425">
    <property type="entry name" value="Succinate dehydrogenase/fumarate reductase flavoprotein, catalytic domain"/>
    <property type="match status" value="1"/>
</dbReference>
<evidence type="ECO:0000256" key="3">
    <source>
        <dbReference type="ARBA" id="ARBA00022827"/>
    </source>
</evidence>
<dbReference type="InterPro" id="IPR050315">
    <property type="entry name" value="FAD-oxidoreductase_2"/>
</dbReference>
<dbReference type="EMBL" id="CP066167">
    <property type="protein sequence ID" value="QQD19499.1"/>
    <property type="molecule type" value="Genomic_DNA"/>
</dbReference>
<organism evidence="7 8">
    <name type="scientific">Spongiibacter nanhainus</name>
    <dbReference type="NCBI Taxonomy" id="2794344"/>
    <lineage>
        <taxon>Bacteria</taxon>
        <taxon>Pseudomonadati</taxon>
        <taxon>Pseudomonadota</taxon>
        <taxon>Gammaproteobacteria</taxon>
        <taxon>Cellvibrionales</taxon>
        <taxon>Spongiibacteraceae</taxon>
        <taxon>Spongiibacter</taxon>
    </lineage>
</organism>
<dbReference type="InterPro" id="IPR003953">
    <property type="entry name" value="FAD-dep_OxRdtase_2_FAD-bd"/>
</dbReference>